<comment type="caution">
    <text evidence="2">The sequence shown here is derived from an EMBL/GenBank/DDBJ whole genome shotgun (WGS) entry which is preliminary data.</text>
</comment>
<dbReference type="EMBL" id="JAGKQM010000016">
    <property type="protein sequence ID" value="KAH0873674.1"/>
    <property type="molecule type" value="Genomic_DNA"/>
</dbReference>
<gene>
    <name evidence="2" type="ORF">HID58_071036</name>
</gene>
<dbReference type="PANTHER" id="PTHR47165:SF4">
    <property type="entry name" value="OS03G0429900 PROTEIN"/>
    <property type="match status" value="1"/>
</dbReference>
<dbReference type="InterPro" id="IPR012340">
    <property type="entry name" value="NA-bd_OB-fold"/>
</dbReference>
<feature type="non-terminal residue" evidence="2">
    <location>
        <position position="411"/>
    </location>
</feature>
<organism evidence="2 3">
    <name type="scientific">Brassica napus</name>
    <name type="common">Rape</name>
    <dbReference type="NCBI Taxonomy" id="3708"/>
    <lineage>
        <taxon>Eukaryota</taxon>
        <taxon>Viridiplantae</taxon>
        <taxon>Streptophyta</taxon>
        <taxon>Embryophyta</taxon>
        <taxon>Tracheophyta</taxon>
        <taxon>Spermatophyta</taxon>
        <taxon>Magnoliopsida</taxon>
        <taxon>eudicotyledons</taxon>
        <taxon>Gunneridae</taxon>
        <taxon>Pentapetalae</taxon>
        <taxon>rosids</taxon>
        <taxon>malvids</taxon>
        <taxon>Brassicales</taxon>
        <taxon>Brassicaceae</taxon>
        <taxon>Brassiceae</taxon>
        <taxon>Brassica</taxon>
    </lineage>
</organism>
<dbReference type="SUPFAM" id="SSF50249">
    <property type="entry name" value="Nucleic acid-binding proteins"/>
    <property type="match status" value="2"/>
</dbReference>
<dbReference type="InterPro" id="IPR003871">
    <property type="entry name" value="RFA1B/D_OB_1st"/>
</dbReference>
<dbReference type="CDD" id="cd04481">
    <property type="entry name" value="RPA1_DBD_B_like"/>
    <property type="match status" value="1"/>
</dbReference>
<sequence length="411" mass="46866">MWRVKVSIVRLWKQYSAAGGLTIEMVLIDSNGEKIHASVKKELVNQFEHQLEQGKTLTFTNFSLNHSVGSYRTTNHLYKISVLSTTRVRSCEAFPVGLNGFTPVNFQEVLDCSLNPDFLIGEYSSIIFYFADFISSPFPSLFSHLFAAFIASQVALPFTMFATSGLDNVFVRVCYVGLEDVIGHVVEVSHVEMISVNGKETQKISLELRDLADVRLPMVLWGNFATDVTNAIQLRGEGRVVLVLRFGKIKVWKEDRSVSNAYNVSDVQLNPNMAEVEAFRFILTRLKYDFTIFSSIRLSYQLMKDDFFIHTPRKTIAEMIECRQSHNISDLEASAYMPLEEGHSYEIKDFELSHAAERVRLTRNRYNINLTNSSVIVKIDPIQHFSFYCFPNWDDLYCNVVIKCVAYGALA</sequence>
<proteinExistence type="predicted"/>
<dbReference type="PANTHER" id="PTHR47165">
    <property type="entry name" value="OS03G0429900 PROTEIN"/>
    <property type="match status" value="1"/>
</dbReference>
<feature type="domain" description="Replication protein A 70 kDa DNA-binding subunit B/D first OB fold" evidence="1">
    <location>
        <begin position="2"/>
        <end position="91"/>
    </location>
</feature>
<dbReference type="Proteomes" id="UP000824890">
    <property type="component" value="Unassembled WGS sequence"/>
</dbReference>
<keyword evidence="3" id="KW-1185">Reference proteome</keyword>
<evidence type="ECO:0000313" key="3">
    <source>
        <dbReference type="Proteomes" id="UP000824890"/>
    </source>
</evidence>
<dbReference type="CDD" id="cd04480">
    <property type="entry name" value="RPA1_DBD_A_like"/>
    <property type="match status" value="1"/>
</dbReference>
<evidence type="ECO:0000313" key="2">
    <source>
        <dbReference type="EMBL" id="KAH0873674.1"/>
    </source>
</evidence>
<dbReference type="Gene3D" id="2.40.50.140">
    <property type="entry name" value="Nucleic acid-binding proteins"/>
    <property type="match status" value="2"/>
</dbReference>
<protein>
    <recommendedName>
        <fullName evidence="1">Replication protein A 70 kDa DNA-binding subunit B/D first OB fold domain-containing protein</fullName>
    </recommendedName>
</protein>
<name>A0ABQ7Z0G5_BRANA</name>
<evidence type="ECO:0000259" key="1">
    <source>
        <dbReference type="Pfam" id="PF02721"/>
    </source>
</evidence>
<accession>A0ABQ7Z0G5</accession>
<reference evidence="2 3" key="1">
    <citation type="submission" date="2021-05" db="EMBL/GenBank/DDBJ databases">
        <title>Genome Assembly of Synthetic Allotetraploid Brassica napus Reveals Homoeologous Exchanges between Subgenomes.</title>
        <authorList>
            <person name="Davis J.T."/>
        </authorList>
    </citation>
    <scope>NUCLEOTIDE SEQUENCE [LARGE SCALE GENOMIC DNA]</scope>
    <source>
        <strain evidence="3">cv. Da-Ae</strain>
        <tissue evidence="2">Seedling</tissue>
    </source>
</reference>
<dbReference type="Pfam" id="PF02721">
    <property type="entry name" value="DUF223"/>
    <property type="match status" value="1"/>
</dbReference>